<sequence>MRSKEEVLQLIAELEADYETIADLFQKNMLMTQKIELIEPDEFDWAGLGYPIHNLYTAFENYFLRIAKFFKNYLDKAEWHRSFLLRMTLHIESIRPAIISKDLFRELDELRGFRHVFRYMYQYELDPDKMRLVNARIPRVRALFPAEHQNFIAYLRQLADSVESL</sequence>
<dbReference type="EMBL" id="DF820479">
    <property type="protein sequence ID" value="GAK61443.1"/>
    <property type="molecule type" value="Genomic_DNA"/>
</dbReference>
<keyword evidence="3" id="KW-1185">Reference proteome</keyword>
<evidence type="ECO:0000313" key="3">
    <source>
        <dbReference type="Proteomes" id="UP000030661"/>
    </source>
</evidence>
<dbReference type="HOGENOM" id="CLU_131990_0_0_0"/>
<dbReference type="Pfam" id="PF20797">
    <property type="entry name" value="HepT-like_2"/>
    <property type="match status" value="1"/>
</dbReference>
<gene>
    <name evidence="2" type="ORF">U27_01343</name>
</gene>
<organism evidence="2">
    <name type="scientific">Vecturithrix granuli</name>
    <dbReference type="NCBI Taxonomy" id="1499967"/>
    <lineage>
        <taxon>Bacteria</taxon>
        <taxon>Candidatus Moduliflexota</taxon>
        <taxon>Candidatus Vecturitrichia</taxon>
        <taxon>Candidatus Vecturitrichales</taxon>
        <taxon>Candidatus Vecturitrichaceae</taxon>
        <taxon>Candidatus Vecturithrix</taxon>
    </lineage>
</organism>
<evidence type="ECO:0000259" key="1">
    <source>
        <dbReference type="Pfam" id="PF20797"/>
    </source>
</evidence>
<dbReference type="Proteomes" id="UP000030661">
    <property type="component" value="Unassembled WGS sequence"/>
</dbReference>
<dbReference type="eggNOG" id="COG3007">
    <property type="taxonomic scope" value="Bacteria"/>
</dbReference>
<dbReference type="AlphaFoldDB" id="A0A081CA38"/>
<dbReference type="InterPro" id="IPR048769">
    <property type="entry name" value="HepT-like_dom"/>
</dbReference>
<accession>A0A081CA38</accession>
<evidence type="ECO:0000313" key="2">
    <source>
        <dbReference type="EMBL" id="GAK61443.1"/>
    </source>
</evidence>
<name>A0A081CA38_VECG1</name>
<feature type="domain" description="HepT-like" evidence="1">
    <location>
        <begin position="50"/>
        <end position="154"/>
    </location>
</feature>
<protein>
    <recommendedName>
        <fullName evidence="1">HepT-like domain-containing protein</fullName>
    </recommendedName>
</protein>
<reference evidence="2" key="1">
    <citation type="journal article" date="2015" name="PeerJ">
        <title>First genomic representation of candidate bacterial phylum KSB3 points to enhanced environmental sensing as a trigger of wastewater bulking.</title>
        <authorList>
            <person name="Sekiguchi Y."/>
            <person name="Ohashi A."/>
            <person name="Parks D.H."/>
            <person name="Yamauchi T."/>
            <person name="Tyson G.W."/>
            <person name="Hugenholtz P."/>
        </authorList>
    </citation>
    <scope>NUCLEOTIDE SEQUENCE [LARGE SCALE GENOMIC DNA]</scope>
</reference>
<proteinExistence type="predicted"/>
<dbReference type="STRING" id="1499967.U27_01343"/>